<dbReference type="InterPro" id="IPR020931">
    <property type="entry name" value="MfnA"/>
</dbReference>
<comment type="cofactor">
    <cofactor evidence="1">
        <name>pyridoxal 5'-phosphate</name>
        <dbReference type="ChEBI" id="CHEBI:597326"/>
    </cofactor>
</comment>
<dbReference type="PROSITE" id="PS00392">
    <property type="entry name" value="DDC_GAD_HDC_YDC"/>
    <property type="match status" value="1"/>
</dbReference>
<accession>A0ABW5R370</accession>
<dbReference type="HAMAP" id="MF_01610">
    <property type="entry name" value="MfnA_decarbox"/>
    <property type="match status" value="1"/>
</dbReference>
<organism evidence="6 7">
    <name type="scientific">Paenibacillus thailandensis</name>
    <dbReference type="NCBI Taxonomy" id="393250"/>
    <lineage>
        <taxon>Bacteria</taxon>
        <taxon>Bacillati</taxon>
        <taxon>Bacillota</taxon>
        <taxon>Bacilli</taxon>
        <taxon>Bacillales</taxon>
        <taxon>Paenibacillaceae</taxon>
        <taxon>Paenibacillus</taxon>
    </lineage>
</organism>
<dbReference type="EC" id="4.1.1.25" evidence="6"/>
<dbReference type="RefSeq" id="WP_379278634.1">
    <property type="nucleotide sequence ID" value="NZ_JBHUGT010000020.1"/>
</dbReference>
<evidence type="ECO:0000256" key="2">
    <source>
        <dbReference type="ARBA" id="ARBA00022793"/>
    </source>
</evidence>
<comment type="caution">
    <text evidence="6">The sequence shown here is derived from an EMBL/GenBank/DDBJ whole genome shotgun (WGS) entry which is preliminary data.</text>
</comment>
<gene>
    <name evidence="6" type="primary">mfnA</name>
    <name evidence="6" type="ORF">ACFSW5_23155</name>
</gene>
<dbReference type="InterPro" id="IPR002129">
    <property type="entry name" value="PyrdxlP-dep_de-COase"/>
</dbReference>
<sequence length="395" mass="43157">MREHGLDKDSVLQNIEDHLAKDAAWNKVLNSICTEPLAIGKEAFIRSIDTNLGDVRIFRGSSELEHKAVRLLASLLGGGDSPGNIVSGGTEANVLALLAAKKRRPDIASPEIIIPETAHFSLFKAIHLMGLQYRIAKVDSRFKADPASIEALINDNTVAILATAGTSELGSVDPIEAIAQVALRHRVYLHVDAATGGFIIPFARKLGMDLPAFDFTLEGVCSITVDPHKYGLAPIPAGGILFRDRHIQQLVSVDSYFMGIPGHMTMLGTRNGAGAAAAYAVMEHLGLSGYMEITERNFELTRYLVRQLKDRGLRLPLEPELNIVLFEMDGAAQFLRYCEERGWIVSVSKRFPDAVRIVIQRHVTHGMINQFLSLLDRFVEDRKSAGAAAKGVPSS</sequence>
<dbReference type="InterPro" id="IPR050477">
    <property type="entry name" value="GrpII_AminoAcid_Decarb"/>
</dbReference>
<dbReference type="InterPro" id="IPR021115">
    <property type="entry name" value="Pyridoxal-P_BS"/>
</dbReference>
<name>A0ABW5R370_9BACL</name>
<dbReference type="InterPro" id="IPR015421">
    <property type="entry name" value="PyrdxlP-dep_Trfase_major"/>
</dbReference>
<dbReference type="Proteomes" id="UP001597493">
    <property type="component" value="Unassembled WGS sequence"/>
</dbReference>
<dbReference type="Gene3D" id="3.90.1150.10">
    <property type="entry name" value="Aspartate Aminotransferase, domain 1"/>
    <property type="match status" value="1"/>
</dbReference>
<dbReference type="GO" id="GO:0004837">
    <property type="term" value="F:tyrosine decarboxylase activity"/>
    <property type="evidence" value="ECO:0007669"/>
    <property type="project" value="UniProtKB-EC"/>
</dbReference>
<dbReference type="EMBL" id="JBHUMY010000038">
    <property type="protein sequence ID" value="MFD2663162.1"/>
    <property type="molecule type" value="Genomic_DNA"/>
</dbReference>
<dbReference type="InterPro" id="IPR015424">
    <property type="entry name" value="PyrdxlP-dep_Trfase"/>
</dbReference>
<protein>
    <submittedName>
        <fullName evidence="6">Tyrosine decarboxylase MfnA</fullName>
        <ecNumber evidence="6">4.1.1.25</ecNumber>
    </submittedName>
</protein>
<keyword evidence="7" id="KW-1185">Reference proteome</keyword>
<dbReference type="PANTHER" id="PTHR42735">
    <property type="match status" value="1"/>
</dbReference>
<keyword evidence="2" id="KW-0210">Decarboxylase</keyword>
<dbReference type="Pfam" id="PF00282">
    <property type="entry name" value="Pyridoxal_deC"/>
    <property type="match status" value="1"/>
</dbReference>
<evidence type="ECO:0000256" key="5">
    <source>
        <dbReference type="ARBA" id="ARBA00038302"/>
    </source>
</evidence>
<dbReference type="Gene3D" id="3.40.640.10">
    <property type="entry name" value="Type I PLP-dependent aspartate aminotransferase-like (Major domain)"/>
    <property type="match status" value="1"/>
</dbReference>
<evidence type="ECO:0000256" key="1">
    <source>
        <dbReference type="ARBA" id="ARBA00001933"/>
    </source>
</evidence>
<dbReference type="PANTHER" id="PTHR42735:SF6">
    <property type="entry name" value="SPHINGOSINE-1-PHOSPHATE LYASE 1"/>
    <property type="match status" value="1"/>
</dbReference>
<keyword evidence="3" id="KW-0663">Pyridoxal phosphate</keyword>
<dbReference type="InterPro" id="IPR015422">
    <property type="entry name" value="PyrdxlP-dep_Trfase_small"/>
</dbReference>
<comment type="similarity">
    <text evidence="5">Belongs to the group II decarboxylase family. Sphingosine-1-phosphate lyase subfamily.</text>
</comment>
<dbReference type="NCBIfam" id="TIGR03812">
    <property type="entry name" value="tyr_de_CO2_Arch"/>
    <property type="match status" value="1"/>
</dbReference>
<evidence type="ECO:0000256" key="4">
    <source>
        <dbReference type="ARBA" id="ARBA00023239"/>
    </source>
</evidence>
<dbReference type="SUPFAM" id="SSF53383">
    <property type="entry name" value="PLP-dependent transferases"/>
    <property type="match status" value="1"/>
</dbReference>
<proteinExistence type="inferred from homology"/>
<reference evidence="7" key="1">
    <citation type="journal article" date="2019" name="Int. J. Syst. Evol. Microbiol.">
        <title>The Global Catalogue of Microorganisms (GCM) 10K type strain sequencing project: providing services to taxonomists for standard genome sequencing and annotation.</title>
        <authorList>
            <consortium name="The Broad Institute Genomics Platform"/>
            <consortium name="The Broad Institute Genome Sequencing Center for Infectious Disease"/>
            <person name="Wu L."/>
            <person name="Ma J."/>
        </authorList>
    </citation>
    <scope>NUCLEOTIDE SEQUENCE [LARGE SCALE GENOMIC DNA]</scope>
    <source>
        <strain evidence="7">TISTR 1827</strain>
    </source>
</reference>
<evidence type="ECO:0000313" key="7">
    <source>
        <dbReference type="Proteomes" id="UP001597493"/>
    </source>
</evidence>
<evidence type="ECO:0000313" key="6">
    <source>
        <dbReference type="EMBL" id="MFD2663162.1"/>
    </source>
</evidence>
<keyword evidence="4 6" id="KW-0456">Lyase</keyword>
<evidence type="ECO:0000256" key="3">
    <source>
        <dbReference type="ARBA" id="ARBA00022898"/>
    </source>
</evidence>